<name>A0ABV4XZJ8_9CYAN</name>
<accession>A0ABV4XZJ8</accession>
<reference evidence="2 3" key="1">
    <citation type="submission" date="2024-09" db="EMBL/GenBank/DDBJ databases">
        <title>Floridaenema gen nov. (Aerosakkonemataceae, Aerosakkonematales ord. nov., Cyanobacteria) from benthic tropical and subtropical fresh waters, with the description of four new species.</title>
        <authorList>
            <person name="Moretto J.A."/>
            <person name="Berthold D.E."/>
            <person name="Lefler F.W."/>
            <person name="Huang I.-S."/>
            <person name="Laughinghouse H. IV."/>
        </authorList>
    </citation>
    <scope>NUCLEOTIDE SEQUENCE [LARGE SCALE GENOMIC DNA]</scope>
    <source>
        <strain evidence="2 3">BLCC-F50</strain>
    </source>
</reference>
<evidence type="ECO:0000259" key="1">
    <source>
        <dbReference type="Pfam" id="PF04773"/>
    </source>
</evidence>
<dbReference type="Pfam" id="PF04773">
    <property type="entry name" value="FecR"/>
    <property type="match status" value="1"/>
</dbReference>
<evidence type="ECO:0000313" key="3">
    <source>
        <dbReference type="Proteomes" id="UP001576784"/>
    </source>
</evidence>
<dbReference type="InterPro" id="IPR006860">
    <property type="entry name" value="FecR"/>
</dbReference>
<organism evidence="2 3">
    <name type="scientific">Floridaenema flaviceps BLCC-F50</name>
    <dbReference type="NCBI Taxonomy" id="3153642"/>
    <lineage>
        <taxon>Bacteria</taxon>
        <taxon>Bacillati</taxon>
        <taxon>Cyanobacteriota</taxon>
        <taxon>Cyanophyceae</taxon>
        <taxon>Oscillatoriophycideae</taxon>
        <taxon>Aerosakkonematales</taxon>
        <taxon>Aerosakkonemataceae</taxon>
        <taxon>Floridanema</taxon>
        <taxon>Floridanema flaviceps</taxon>
    </lineage>
</organism>
<feature type="domain" description="FecR protein" evidence="1">
    <location>
        <begin position="88"/>
        <end position="188"/>
    </location>
</feature>
<dbReference type="PANTHER" id="PTHR38731">
    <property type="entry name" value="LIPL45-RELATED LIPOPROTEIN-RELATED"/>
    <property type="match status" value="1"/>
</dbReference>
<dbReference type="Gene3D" id="2.60.120.1440">
    <property type="match status" value="1"/>
</dbReference>
<evidence type="ECO:0000313" key="2">
    <source>
        <dbReference type="EMBL" id="MFB2897097.1"/>
    </source>
</evidence>
<gene>
    <name evidence="2" type="ORF">ACE1CI_29635</name>
</gene>
<dbReference type="Proteomes" id="UP001576784">
    <property type="component" value="Unassembled WGS sequence"/>
</dbReference>
<sequence>MRNPVNWFRSSRAAILAFLLLAGILVAVSLPVFAGGPPRRSQQQISQERFLECTEVSGDVTYYKNGFLKQVQRQAKVGDRISNPGEGIRTGANSSATLATDNGIANSRMSQNSNLTIRNLGRQPNGATTTELRMNQGQVRSKVRRFTNPRSNFTIQTPTGVAGVRGTDFLVIVQPDGETQIITVEGLVAVSGGKQNQEVTEEVGAGNYVIVRPGNAPTKPASFNGDARVSLEVLPAPETGKVRVSGVVNPINSVFLEGQSLPISPTGEFETVVSFPAQGVLRLLVRTPLGEEQVYELKLPEN</sequence>
<dbReference type="PANTHER" id="PTHR38731:SF1">
    <property type="entry name" value="FECR PROTEIN DOMAIN-CONTAINING PROTEIN"/>
    <property type="match status" value="1"/>
</dbReference>
<comment type="caution">
    <text evidence="2">The sequence shown here is derived from an EMBL/GenBank/DDBJ whole genome shotgun (WGS) entry which is preliminary data.</text>
</comment>
<keyword evidence="3" id="KW-1185">Reference proteome</keyword>
<protein>
    <submittedName>
        <fullName evidence="2">FecR domain-containing protein</fullName>
    </submittedName>
</protein>
<dbReference type="EMBL" id="JBHFNR010000237">
    <property type="protein sequence ID" value="MFB2897097.1"/>
    <property type="molecule type" value="Genomic_DNA"/>
</dbReference>
<proteinExistence type="predicted"/>
<dbReference type="RefSeq" id="WP_413266712.1">
    <property type="nucleotide sequence ID" value="NZ_JBHFNR010000237.1"/>
</dbReference>